<feature type="binding site" evidence="6">
    <location>
        <position position="215"/>
    </location>
    <ligand>
        <name>S-adenosyl-L-methionine</name>
        <dbReference type="ChEBI" id="CHEBI:59789"/>
    </ligand>
</feature>
<comment type="similarity">
    <text evidence="1 6">Belongs to the methyltransferase superfamily. PrmA family.</text>
</comment>
<keyword evidence="5 6" id="KW-0949">S-adenosyl-L-methionine</keyword>
<comment type="function">
    <text evidence="6">Methylates ribosomal protein L11.</text>
</comment>
<dbReference type="Gene3D" id="3.40.50.150">
    <property type="entry name" value="Vaccinia Virus protein VP39"/>
    <property type="match status" value="1"/>
</dbReference>
<dbReference type="CDD" id="cd02440">
    <property type="entry name" value="AdoMet_MTases"/>
    <property type="match status" value="1"/>
</dbReference>
<dbReference type="AlphaFoldDB" id="G9WLJ9"/>
<dbReference type="GO" id="GO:0005840">
    <property type="term" value="C:ribosome"/>
    <property type="evidence" value="ECO:0007669"/>
    <property type="project" value="UniProtKB-KW"/>
</dbReference>
<dbReference type="HAMAP" id="MF_00735">
    <property type="entry name" value="Methyltr_PrmA"/>
    <property type="match status" value="1"/>
</dbReference>
<dbReference type="InterPro" id="IPR050078">
    <property type="entry name" value="Ribosomal_L11_MeTrfase_PrmA"/>
</dbReference>
<dbReference type="GO" id="GO:0032259">
    <property type="term" value="P:methylation"/>
    <property type="evidence" value="ECO:0007669"/>
    <property type="project" value="UniProtKB-KW"/>
</dbReference>
<evidence type="ECO:0000313" key="8">
    <source>
        <dbReference type="Proteomes" id="UP000018461"/>
    </source>
</evidence>
<dbReference type="EMBL" id="AFZC02000003">
    <property type="protein sequence ID" value="EHL12654.1"/>
    <property type="molecule type" value="Genomic_DNA"/>
</dbReference>
<evidence type="ECO:0000256" key="3">
    <source>
        <dbReference type="ARBA" id="ARBA00022603"/>
    </source>
</evidence>
<dbReference type="PANTHER" id="PTHR43648">
    <property type="entry name" value="ELECTRON TRANSFER FLAVOPROTEIN BETA SUBUNIT LYSINE METHYLTRANSFERASE"/>
    <property type="match status" value="1"/>
</dbReference>
<evidence type="ECO:0000256" key="2">
    <source>
        <dbReference type="ARBA" id="ARBA00022490"/>
    </source>
</evidence>
<comment type="caution">
    <text evidence="7">The sequence shown here is derived from an EMBL/GenBank/DDBJ whole genome shotgun (WGS) entry which is preliminary data.</text>
</comment>
<keyword evidence="7" id="KW-0687">Ribonucleoprotein</keyword>
<dbReference type="EC" id="2.1.1.-" evidence="6"/>
<dbReference type="PATRIC" id="fig|796943.3.peg.591"/>
<name>G9WLJ9_9FIRM</name>
<dbReference type="HOGENOM" id="CLU_049382_0_1_9"/>
<dbReference type="Pfam" id="PF06325">
    <property type="entry name" value="PrmA"/>
    <property type="match status" value="1"/>
</dbReference>
<dbReference type="InterPro" id="IPR029063">
    <property type="entry name" value="SAM-dependent_MTases_sf"/>
</dbReference>
<keyword evidence="3 6" id="KW-0489">Methyltransferase</keyword>
<dbReference type="RefSeq" id="WP_009534078.1">
    <property type="nucleotide sequence ID" value="NZ_KE148312.1"/>
</dbReference>
<dbReference type="NCBIfam" id="TIGR00406">
    <property type="entry name" value="prmA"/>
    <property type="match status" value="1"/>
</dbReference>
<gene>
    <name evidence="6" type="primary">prmA</name>
    <name evidence="7" type="ORF">HMPREF9625_00208</name>
</gene>
<dbReference type="Proteomes" id="UP000018461">
    <property type="component" value="Unassembled WGS sequence"/>
</dbReference>
<dbReference type="SUPFAM" id="SSF53335">
    <property type="entry name" value="S-adenosyl-L-methionine-dependent methyltransferases"/>
    <property type="match status" value="1"/>
</dbReference>
<dbReference type="GO" id="GO:0016279">
    <property type="term" value="F:protein-lysine N-methyltransferase activity"/>
    <property type="evidence" value="ECO:0007669"/>
    <property type="project" value="RHEA"/>
</dbReference>
<comment type="subcellular location">
    <subcellularLocation>
        <location evidence="6">Cytoplasm</location>
    </subcellularLocation>
</comment>
<dbReference type="InterPro" id="IPR004498">
    <property type="entry name" value="Ribosomal_PrmA_MeTrfase"/>
</dbReference>
<evidence type="ECO:0000256" key="4">
    <source>
        <dbReference type="ARBA" id="ARBA00022679"/>
    </source>
</evidence>
<evidence type="ECO:0000256" key="6">
    <source>
        <dbReference type="HAMAP-Rule" id="MF_00735"/>
    </source>
</evidence>
<reference evidence="7" key="2">
    <citation type="submission" date="2013-03" db="EMBL/GenBank/DDBJ databases">
        <title>The Genome Sequence of Oribacterium sp. ACB1.</title>
        <authorList>
            <consortium name="The Broad Institute Genomics Platform"/>
            <consortium name="The Broad Institute Genome Sequencing Center for Infectious Disease"/>
            <person name="Earl A."/>
            <person name="Ward D."/>
            <person name="Feldgarden M."/>
            <person name="Gevers D."/>
            <person name="Sizova M."/>
            <person name="Hazen A."/>
            <person name="Epstein S."/>
            <person name="Walker B."/>
            <person name="Young S."/>
            <person name="Zeng Q."/>
            <person name="Gargeya S."/>
            <person name="Fitzgerald M."/>
            <person name="Haas B."/>
            <person name="Abouelleil A."/>
            <person name="Allen A.W."/>
            <person name="Alvarado L."/>
            <person name="Arachchi H.M."/>
            <person name="Berlin A.M."/>
            <person name="Chapman S.B."/>
            <person name="Gainer-Dewar J."/>
            <person name="Goldberg J."/>
            <person name="Griggs A."/>
            <person name="Gujja S."/>
            <person name="Hansen M."/>
            <person name="Howarth C."/>
            <person name="Imamovic A."/>
            <person name="Ireland A."/>
            <person name="Larimer J."/>
            <person name="McCowan C."/>
            <person name="Murphy C."/>
            <person name="Pearson M."/>
            <person name="Poon T.W."/>
            <person name="Priest M."/>
            <person name="Roberts A."/>
            <person name="Saif S."/>
            <person name="Shea T."/>
            <person name="Sisk P."/>
            <person name="Sykes S."/>
            <person name="Wortman J."/>
            <person name="Nusbaum C."/>
            <person name="Birren B."/>
        </authorList>
    </citation>
    <scope>NUCLEOTIDE SEQUENCE [LARGE SCALE GENOMIC DNA]</scope>
    <source>
        <strain evidence="7">ACB1</strain>
    </source>
</reference>
<evidence type="ECO:0000256" key="5">
    <source>
        <dbReference type="ARBA" id="ARBA00022691"/>
    </source>
</evidence>
<feature type="binding site" evidence="6">
    <location>
        <position position="194"/>
    </location>
    <ligand>
        <name>S-adenosyl-L-methionine</name>
        <dbReference type="ChEBI" id="CHEBI:59789"/>
    </ligand>
</feature>
<proteinExistence type="inferred from homology"/>
<reference evidence="7" key="1">
    <citation type="submission" date="2011-08" db="EMBL/GenBank/DDBJ databases">
        <authorList>
            <consortium name="The Broad Institute Genome Sequencing Platform"/>
            <person name="Earl A."/>
            <person name="Ward D."/>
            <person name="Feldgarden M."/>
            <person name="Gevers D."/>
            <person name="Sizova M."/>
            <person name="Hazen A."/>
            <person name="Epstein S."/>
            <person name="Young S.K."/>
            <person name="Zeng Q."/>
            <person name="Gargeya S."/>
            <person name="Fitzgerald M."/>
            <person name="Haas B."/>
            <person name="Abouelleil A."/>
            <person name="Alvarado L."/>
            <person name="Arachchi H.M."/>
            <person name="Berlin A."/>
            <person name="Brown A."/>
            <person name="Chapman S.B."/>
            <person name="Chen Z."/>
            <person name="Dunbar C."/>
            <person name="Freedman E."/>
            <person name="Gearin G."/>
            <person name="Gellesch M."/>
            <person name="Goldberg J."/>
            <person name="Griggs A."/>
            <person name="Gujja S."/>
            <person name="Heiman D."/>
            <person name="Howarth C."/>
            <person name="Larson L."/>
            <person name="Lui A."/>
            <person name="MacDonald P.J.P."/>
            <person name="Montmayeur A."/>
            <person name="Murphy C."/>
            <person name="Neiman D."/>
            <person name="Pearson M."/>
            <person name="Priest M."/>
            <person name="Roberts A."/>
            <person name="Saif S."/>
            <person name="Shea T."/>
            <person name="Shenoy N."/>
            <person name="Sisk P."/>
            <person name="Stolte C."/>
            <person name="Sykes S."/>
            <person name="Wortman J."/>
            <person name="Nusbaum C."/>
            <person name="Birren B."/>
        </authorList>
    </citation>
    <scope>NUCLEOTIDE SEQUENCE</scope>
    <source>
        <strain evidence="7">ACB1</strain>
    </source>
</reference>
<evidence type="ECO:0000313" key="7">
    <source>
        <dbReference type="EMBL" id="EHL12654.1"/>
    </source>
</evidence>
<evidence type="ECO:0000256" key="1">
    <source>
        <dbReference type="ARBA" id="ARBA00009741"/>
    </source>
</evidence>
<protein>
    <recommendedName>
        <fullName evidence="6">Ribosomal protein L11 methyltransferase</fullName>
        <shortName evidence="6">L11 Mtase</shortName>
        <ecNumber evidence="6">2.1.1.-</ecNumber>
    </recommendedName>
</protein>
<accession>G9WLJ9</accession>
<dbReference type="GO" id="GO:0005737">
    <property type="term" value="C:cytoplasm"/>
    <property type="evidence" value="ECO:0007669"/>
    <property type="project" value="UniProtKB-SubCell"/>
</dbReference>
<keyword evidence="7" id="KW-0689">Ribosomal protein</keyword>
<sequence>MIWRKISVKTKEEAVEILAAYLFDRWEIEGVEIEDGKGLTEEEAKQIFADILPAENAGNGEASLSFYLEILPEEEKKARKALVEKEFLDETVDHSYTLNSSNIFTEEECREILSDLKRELSEMAEYTEIGKGEISVSETEDKDWMNAWKDFFHSFRVGKILIKPSWEEEEPKEGEFAISLDPGTSFGTGQHETTKLCLLSLEKYLKEGDRVLDLGTGSGILGIAALKMGAKEVQATDLDPITKEAVAGNLKENGIAEKDFQLFIENILGEEDSAKSLKAAFQKEPFEVVCANILAPVIVSLTPLVPSFLKKDGIFISSGIIRDKAEEVRKALESEESLEILEECVEGEWHAFTARKK</sequence>
<keyword evidence="4 6" id="KW-0808">Transferase</keyword>
<organism evidence="7 8">
    <name type="scientific">Oribacterium parvum ACB1</name>
    <dbReference type="NCBI Taxonomy" id="796943"/>
    <lineage>
        <taxon>Bacteria</taxon>
        <taxon>Bacillati</taxon>
        <taxon>Bacillota</taxon>
        <taxon>Clostridia</taxon>
        <taxon>Lachnospirales</taxon>
        <taxon>Lachnospiraceae</taxon>
        <taxon>Oribacterium</taxon>
    </lineage>
</organism>
<dbReference type="STRING" id="796943.HMPREF9625_00208"/>
<feature type="binding site" evidence="6">
    <location>
        <position position="292"/>
    </location>
    <ligand>
        <name>S-adenosyl-L-methionine</name>
        <dbReference type="ChEBI" id="CHEBI:59789"/>
    </ligand>
</feature>
<keyword evidence="2 6" id="KW-0963">Cytoplasm</keyword>
<keyword evidence="8" id="KW-1185">Reference proteome</keyword>
<comment type="catalytic activity">
    <reaction evidence="6">
        <text>L-lysyl-[protein] + 3 S-adenosyl-L-methionine = N(6),N(6),N(6)-trimethyl-L-lysyl-[protein] + 3 S-adenosyl-L-homocysteine + 3 H(+)</text>
        <dbReference type="Rhea" id="RHEA:54192"/>
        <dbReference type="Rhea" id="RHEA-COMP:9752"/>
        <dbReference type="Rhea" id="RHEA-COMP:13826"/>
        <dbReference type="ChEBI" id="CHEBI:15378"/>
        <dbReference type="ChEBI" id="CHEBI:29969"/>
        <dbReference type="ChEBI" id="CHEBI:57856"/>
        <dbReference type="ChEBI" id="CHEBI:59789"/>
        <dbReference type="ChEBI" id="CHEBI:61961"/>
    </reaction>
</comment>
<dbReference type="PANTHER" id="PTHR43648:SF1">
    <property type="entry name" value="ELECTRON TRANSFER FLAVOPROTEIN BETA SUBUNIT LYSINE METHYLTRANSFERASE"/>
    <property type="match status" value="1"/>
</dbReference>
<feature type="binding site" evidence="6">
    <location>
        <position position="237"/>
    </location>
    <ligand>
        <name>S-adenosyl-L-methionine</name>
        <dbReference type="ChEBI" id="CHEBI:59789"/>
    </ligand>
</feature>